<dbReference type="Proteomes" id="UP000186594">
    <property type="component" value="Unassembled WGS sequence"/>
</dbReference>
<name>A0A1U7LMS0_NEOID</name>
<dbReference type="EMBL" id="LXFE01001089">
    <property type="protein sequence ID" value="OLL23928.1"/>
    <property type="molecule type" value="Genomic_DNA"/>
</dbReference>
<dbReference type="AlphaFoldDB" id="A0A1U7LMS0"/>
<evidence type="ECO:0000313" key="1">
    <source>
        <dbReference type="EMBL" id="OLL23928.1"/>
    </source>
</evidence>
<proteinExistence type="predicted"/>
<organism evidence="1 2">
    <name type="scientific">Neolecta irregularis (strain DAH-3)</name>
    <dbReference type="NCBI Taxonomy" id="1198029"/>
    <lineage>
        <taxon>Eukaryota</taxon>
        <taxon>Fungi</taxon>
        <taxon>Dikarya</taxon>
        <taxon>Ascomycota</taxon>
        <taxon>Taphrinomycotina</taxon>
        <taxon>Neolectales</taxon>
        <taxon>Neolectaceae</taxon>
        <taxon>Neolecta</taxon>
    </lineage>
</organism>
<accession>A0A1U7LMS0</accession>
<sequence length="253" mass="28186">PLQFRIQQTPIRMAIHNGISVHLSIGDTVLPEKDSETYGIVHTTYINPPTASSPFSITIRKPPTDHAISAHIFLDGVCFTRPVMYGERMSMVIDSKRVSPTEYRQLMFTSLQNCKNEISTSTEDTSEVGQVVVKLKACRVLGLETFGTYKNSSLRKSSVVLDHQAKKLGLNHRSGLGPVKTSNCVHLKKKVEVAYDPTLGDTEFRFVYRSPGALELCDVFGKFALRPKNETREIFDVNTQPIIGIAGDVEMEL</sequence>
<gene>
    <name evidence="1" type="ORF">NEOLI_004708</name>
</gene>
<keyword evidence="2" id="KW-1185">Reference proteome</keyword>
<evidence type="ECO:0000313" key="2">
    <source>
        <dbReference type="Proteomes" id="UP000186594"/>
    </source>
</evidence>
<comment type="caution">
    <text evidence="1">The sequence shown here is derived from an EMBL/GenBank/DDBJ whole genome shotgun (WGS) entry which is preliminary data.</text>
</comment>
<reference evidence="1 2" key="1">
    <citation type="submission" date="2016-04" db="EMBL/GenBank/DDBJ databases">
        <title>Evolutionary innovation and constraint leading to complex multicellularity in the Ascomycota.</title>
        <authorList>
            <person name="Cisse O."/>
            <person name="Nguyen A."/>
            <person name="Hewitt D.A."/>
            <person name="Jedd G."/>
            <person name="Stajich J.E."/>
        </authorList>
    </citation>
    <scope>NUCLEOTIDE SEQUENCE [LARGE SCALE GENOMIC DNA]</scope>
    <source>
        <strain evidence="1 2">DAH-3</strain>
    </source>
</reference>
<feature type="non-terminal residue" evidence="1">
    <location>
        <position position="1"/>
    </location>
</feature>
<protein>
    <submittedName>
        <fullName evidence="1">Uncharacterized protein</fullName>
    </submittedName>
</protein>